<dbReference type="AlphaFoldDB" id="A0AA50H7C9"/>
<organism evidence="1 2">
    <name type="scientific">Shinella sumterensis</name>
    <dbReference type="NCBI Taxonomy" id="1967501"/>
    <lineage>
        <taxon>Bacteria</taxon>
        <taxon>Pseudomonadati</taxon>
        <taxon>Pseudomonadota</taxon>
        <taxon>Alphaproteobacteria</taxon>
        <taxon>Hyphomicrobiales</taxon>
        <taxon>Rhizobiaceae</taxon>
        <taxon>Shinella</taxon>
    </lineage>
</organism>
<sequence length="63" mass="6914">MQKIAHSWDRTEAELHIGTLFDAARSGITQTVKDKEGVFEVTFKASPNEPVGKVLSRGGPFAR</sequence>
<dbReference type="Proteomes" id="UP001234585">
    <property type="component" value="Chromosome"/>
</dbReference>
<protein>
    <submittedName>
        <fullName evidence="1">Uncharacterized protein</fullName>
    </submittedName>
</protein>
<gene>
    <name evidence="1" type="ORF">Q9313_02275</name>
</gene>
<proteinExistence type="predicted"/>
<dbReference type="EMBL" id="CP132302">
    <property type="protein sequence ID" value="WLR97877.1"/>
    <property type="molecule type" value="Genomic_DNA"/>
</dbReference>
<keyword evidence="2" id="KW-1185">Reference proteome</keyword>
<accession>A0AA50H7C9</accession>
<evidence type="ECO:0000313" key="1">
    <source>
        <dbReference type="EMBL" id="WLR97877.1"/>
    </source>
</evidence>
<evidence type="ECO:0000313" key="2">
    <source>
        <dbReference type="Proteomes" id="UP001234585"/>
    </source>
</evidence>
<name>A0AA50H7C9_9HYPH</name>
<dbReference type="RefSeq" id="WP_306037794.1">
    <property type="nucleotide sequence ID" value="NZ_CP132302.1"/>
</dbReference>
<reference evidence="1 2" key="1">
    <citation type="submission" date="2023-08" db="EMBL/GenBank/DDBJ databases">
        <title>Pathogen: clinical or host-associated sample.</title>
        <authorList>
            <person name="Hergert J."/>
            <person name="Casey R."/>
            <person name="Wagner J."/>
            <person name="Young E.L."/>
            <person name="Oakeson K.F."/>
        </authorList>
    </citation>
    <scope>NUCLEOTIDE SEQUENCE [LARGE SCALE GENOMIC DNA]</scope>
    <source>
        <strain evidence="1 2">1760953</strain>
    </source>
</reference>